<feature type="chain" id="PRO_5004735994" evidence="2">
    <location>
        <begin position="17"/>
        <end position="248"/>
    </location>
</feature>
<accession>V5FH37</accession>
<reference evidence="4" key="1">
    <citation type="journal article" date="2014" name="Genome Announc.">
        <title>Draft genome sequence of the formaldehyde-resistant fungus Byssochlamys spectabilis No. 5 (anamorph Paecilomyces variotii No. 5) (NBRC109023).</title>
        <authorList>
            <person name="Oka T."/>
            <person name="Ekino K."/>
            <person name="Fukuda K."/>
            <person name="Nomura Y."/>
        </authorList>
    </citation>
    <scope>NUCLEOTIDE SEQUENCE [LARGE SCALE GENOMIC DNA]</scope>
    <source>
        <strain evidence="4">No. 5 / NBRC 109023</strain>
    </source>
</reference>
<feature type="signal peptide" evidence="2">
    <location>
        <begin position="1"/>
        <end position="16"/>
    </location>
</feature>
<keyword evidence="2" id="KW-0732">Signal</keyword>
<name>V5FH37_BYSSN</name>
<feature type="compositionally biased region" description="Low complexity" evidence="1">
    <location>
        <begin position="106"/>
        <end position="132"/>
    </location>
</feature>
<dbReference type="EMBL" id="BAUL01000181">
    <property type="protein sequence ID" value="GAD96984.1"/>
    <property type="molecule type" value="Genomic_DNA"/>
</dbReference>
<keyword evidence="4" id="KW-1185">Reference proteome</keyword>
<feature type="region of interest" description="Disordered" evidence="1">
    <location>
        <begin position="98"/>
        <end position="132"/>
    </location>
</feature>
<dbReference type="OrthoDB" id="5409186at2759"/>
<dbReference type="Proteomes" id="UP000018001">
    <property type="component" value="Unassembled WGS sequence"/>
</dbReference>
<evidence type="ECO:0000256" key="2">
    <source>
        <dbReference type="SAM" id="SignalP"/>
    </source>
</evidence>
<evidence type="ECO:0000256" key="1">
    <source>
        <dbReference type="SAM" id="MobiDB-lite"/>
    </source>
</evidence>
<comment type="caution">
    <text evidence="3">The sequence shown here is derived from an EMBL/GenBank/DDBJ whole genome shotgun (WGS) entry which is preliminary data.</text>
</comment>
<proteinExistence type="predicted"/>
<evidence type="ECO:0000313" key="4">
    <source>
        <dbReference type="Proteomes" id="UP000018001"/>
    </source>
</evidence>
<sequence length="248" mass="25140">MKLYMTLLLLPMAVLANDSQEYHRQKASANGLRKAVQNSLETRQSSGSDYCNGPGVTCVSCFGSGYIQCPGDSFTCYKPGDPVYGSCSGGYGGGSGSSSGSGGSSSGSDDTTTTSEYVPSSTSSSYSPTSSSYDSDWCYGKSGTGSSGSSPSSAVFPTAVASSTSSWSFTDTYSDTYTDTYTSASTPFTTTYGGSEPTSSSLTFSGNSGGATATGSSSVVESNDGAVMVPMLYWNIGVGAIAMVAIVL</sequence>
<feature type="region of interest" description="Disordered" evidence="1">
    <location>
        <begin position="188"/>
        <end position="207"/>
    </location>
</feature>
<organism evidence="3 4">
    <name type="scientific">Byssochlamys spectabilis (strain No. 5 / NBRC 109023)</name>
    <name type="common">Paecilomyces variotii</name>
    <dbReference type="NCBI Taxonomy" id="1356009"/>
    <lineage>
        <taxon>Eukaryota</taxon>
        <taxon>Fungi</taxon>
        <taxon>Dikarya</taxon>
        <taxon>Ascomycota</taxon>
        <taxon>Pezizomycotina</taxon>
        <taxon>Eurotiomycetes</taxon>
        <taxon>Eurotiomycetidae</taxon>
        <taxon>Eurotiales</taxon>
        <taxon>Thermoascaceae</taxon>
        <taxon>Paecilomyces</taxon>
    </lineage>
</organism>
<gene>
    <name evidence="3" type="ORF">PVAR5_5652</name>
</gene>
<dbReference type="InParanoid" id="V5FH37"/>
<dbReference type="AlphaFoldDB" id="V5FH37"/>
<protein>
    <submittedName>
        <fullName evidence="3">GPI anchored protein, putative</fullName>
    </submittedName>
</protein>
<dbReference type="eggNOG" id="ENOG502RPN7">
    <property type="taxonomic scope" value="Eukaryota"/>
</dbReference>
<evidence type="ECO:0000313" key="3">
    <source>
        <dbReference type="EMBL" id="GAD96984.1"/>
    </source>
</evidence>
<dbReference type="HOGENOM" id="CLU_1120027_0_0_1"/>